<sequence length="338" mass="40343">MDTLKAVLQAYSIQPFYIEKQTEHLYKVQDHYQQYALKQSRLTQETVGMWEQVYNIAYTDFLSLVLPVYLTKQGKLYEVQGDSIYYVTPWKGNSLTELDQPTIEKLFQSIGRMHAKTKQQQMVESAQLKRTFQHYKQHCKQLQQELLAAVEQYEKNRFMSPFELLVCTQFKELDYSLKETERRIEQLLYEQEENSTWYYSLCHKNITTSHTLTHQAQLYLINWEKASFDYSIFDLVTFFQQETSEYDAPIDLFMHGFDKYMDENELTKKELYLLVIQLLDPQAYLACVTAHKETKATMIEQIIHLQHIFRRILFGLHFSAYVDQTYDTIDLEDLDDTD</sequence>
<reference evidence="2" key="1">
    <citation type="submission" date="2015-07" db="EMBL/GenBank/DDBJ databases">
        <title>Fjat-10053 dsm26.</title>
        <authorList>
            <person name="Liu B."/>
            <person name="Wang J."/>
            <person name="Zhu Y."/>
            <person name="Liu G."/>
            <person name="Chen Q."/>
            <person name="Chen Z."/>
            <person name="Lan J."/>
            <person name="Che J."/>
            <person name="Ge C."/>
            <person name="Shi H."/>
            <person name="Pan Z."/>
            <person name="Liu X."/>
        </authorList>
    </citation>
    <scope>NUCLEOTIDE SEQUENCE [LARGE SCALE GENOMIC DNA]</scope>
    <source>
        <strain evidence="2">DSM 26</strain>
    </source>
</reference>
<gene>
    <name evidence="1" type="ORF">AFK71_19990</name>
</gene>
<dbReference type="GeneID" id="66870169"/>
<comment type="caution">
    <text evidence="1">The sequence shown here is derived from an EMBL/GenBank/DDBJ whole genome shotgun (WGS) entry which is preliminary data.</text>
</comment>
<accession>A0A0L0QQ07</accession>
<dbReference type="PANTHER" id="PTHR39179:SF3">
    <property type="entry name" value="COTS-RELATED PROTEIN"/>
    <property type="match status" value="1"/>
</dbReference>
<dbReference type="EMBL" id="LGTO01000007">
    <property type="protein sequence ID" value="KNE20631.1"/>
    <property type="molecule type" value="Genomic_DNA"/>
</dbReference>
<evidence type="ECO:0008006" key="3">
    <source>
        <dbReference type="Google" id="ProtNLM"/>
    </source>
</evidence>
<organism evidence="1 2">
    <name type="scientific">Virgibacillus pantothenticus</name>
    <dbReference type="NCBI Taxonomy" id="1473"/>
    <lineage>
        <taxon>Bacteria</taxon>
        <taxon>Bacillati</taxon>
        <taxon>Bacillota</taxon>
        <taxon>Bacilli</taxon>
        <taxon>Bacillales</taxon>
        <taxon>Bacillaceae</taxon>
        <taxon>Virgibacillus</taxon>
    </lineage>
</organism>
<dbReference type="GO" id="GO:0042601">
    <property type="term" value="C:endospore-forming forespore"/>
    <property type="evidence" value="ECO:0007669"/>
    <property type="project" value="TreeGrafter"/>
</dbReference>
<dbReference type="InterPro" id="IPR047175">
    <property type="entry name" value="CotS-like"/>
</dbReference>
<dbReference type="RefSeq" id="WP_050353210.1">
    <property type="nucleotide sequence ID" value="NZ_BOSN01000001.1"/>
</dbReference>
<dbReference type="Proteomes" id="UP000036780">
    <property type="component" value="Unassembled WGS sequence"/>
</dbReference>
<dbReference type="AlphaFoldDB" id="A0A0L0QQ07"/>
<dbReference type="OrthoDB" id="2379727at2"/>
<keyword evidence="2" id="KW-1185">Reference proteome</keyword>
<name>A0A0L0QQ07_VIRPA</name>
<evidence type="ECO:0000313" key="2">
    <source>
        <dbReference type="Proteomes" id="UP000036780"/>
    </source>
</evidence>
<dbReference type="PANTHER" id="PTHR39179">
    <property type="entry name" value="SPORE COAT PROTEIN I"/>
    <property type="match status" value="1"/>
</dbReference>
<dbReference type="PATRIC" id="fig|1473.5.peg.2744"/>
<dbReference type="Gene3D" id="3.90.1200.10">
    <property type="match status" value="1"/>
</dbReference>
<dbReference type="Gene3D" id="3.30.200.20">
    <property type="entry name" value="Phosphorylase Kinase, domain 1"/>
    <property type="match status" value="1"/>
</dbReference>
<proteinExistence type="predicted"/>
<protein>
    <recommendedName>
        <fullName evidence="3">Aminoglycoside phosphotransferase domain-containing protein</fullName>
    </recommendedName>
</protein>
<dbReference type="InterPro" id="IPR011009">
    <property type="entry name" value="Kinase-like_dom_sf"/>
</dbReference>
<dbReference type="SUPFAM" id="SSF56112">
    <property type="entry name" value="Protein kinase-like (PK-like)"/>
    <property type="match status" value="1"/>
</dbReference>
<evidence type="ECO:0000313" key="1">
    <source>
        <dbReference type="EMBL" id="KNE20631.1"/>
    </source>
</evidence>